<dbReference type="OrthoDB" id="116710at2157"/>
<dbReference type="STRING" id="487685.SAMN04488696_1671"/>
<dbReference type="RefSeq" id="WP_091935958.1">
    <property type="nucleotide sequence ID" value="NZ_FOUJ01000003.1"/>
</dbReference>
<dbReference type="PIRSF" id="PIRSF019202">
    <property type="entry name" value="UCP019202"/>
    <property type="match status" value="1"/>
</dbReference>
<evidence type="ECO:0008006" key="3">
    <source>
        <dbReference type="Google" id="ProtNLM"/>
    </source>
</evidence>
<name>A0A1I4RZ02_9EURY</name>
<dbReference type="AlphaFoldDB" id="A0A1I4RZ02"/>
<organism evidence="1 2">
    <name type="scientific">Methanolobus profundi</name>
    <dbReference type="NCBI Taxonomy" id="487685"/>
    <lineage>
        <taxon>Archaea</taxon>
        <taxon>Methanobacteriati</taxon>
        <taxon>Methanobacteriota</taxon>
        <taxon>Stenosarchaea group</taxon>
        <taxon>Methanomicrobia</taxon>
        <taxon>Methanosarcinales</taxon>
        <taxon>Methanosarcinaceae</taxon>
        <taxon>Methanolobus</taxon>
    </lineage>
</organism>
<dbReference type="Proteomes" id="UP000198535">
    <property type="component" value="Unassembled WGS sequence"/>
</dbReference>
<proteinExistence type="predicted"/>
<accession>A0A1I4RZ02</accession>
<dbReference type="EMBL" id="FOUJ01000003">
    <property type="protein sequence ID" value="SFM57536.1"/>
    <property type="molecule type" value="Genomic_DNA"/>
</dbReference>
<keyword evidence="2" id="KW-1185">Reference proteome</keyword>
<gene>
    <name evidence="1" type="ORF">SAMN04488696_1671</name>
</gene>
<protein>
    <recommendedName>
        <fullName evidence="3">DUF432 domain-containing protein</fullName>
    </recommendedName>
</protein>
<reference evidence="2" key="1">
    <citation type="submission" date="2016-10" db="EMBL/GenBank/DDBJ databases">
        <authorList>
            <person name="Varghese N."/>
            <person name="Submissions S."/>
        </authorList>
    </citation>
    <scope>NUCLEOTIDE SEQUENCE [LARGE SCALE GENOMIC DNA]</scope>
    <source>
        <strain evidence="2">Mob M</strain>
    </source>
</reference>
<evidence type="ECO:0000313" key="2">
    <source>
        <dbReference type="Proteomes" id="UP000198535"/>
    </source>
</evidence>
<dbReference type="InterPro" id="IPR007366">
    <property type="entry name" value="DUF432"/>
</dbReference>
<evidence type="ECO:0000313" key="1">
    <source>
        <dbReference type="EMBL" id="SFM57536.1"/>
    </source>
</evidence>
<dbReference type="Pfam" id="PF04254">
    <property type="entry name" value="DUF432"/>
    <property type="match status" value="1"/>
</dbReference>
<sequence>MYEIYHPPFTTELTDFEDTVITVEKQGSDLVYKRTFQGKEETELVLLNNDGDILINPIEPVNLPRKLTSFLLIEFKRPALIRPGDRKKIYLTFPVEIGVFVTDRSGNHEVIDTFTFSRVKFTLYGSHNHGLICRHWESDVYSEEPKTDLMHEGYIELEIINDSNHMMEVTQAVFNAYGMKIYYGDSRIGMKASMRIINKLLAETDFSTYPTTSRFKRSMELYTSRKLIINGTKGIMEFGL</sequence>